<proteinExistence type="predicted"/>
<dbReference type="EMBL" id="JAUTDP010000009">
    <property type="protein sequence ID" value="KAK3396314.1"/>
    <property type="molecule type" value="Genomic_DNA"/>
</dbReference>
<keyword evidence="1" id="KW-0175">Coiled coil</keyword>
<gene>
    <name evidence="3" type="ORF">B0T20DRAFT_267969</name>
</gene>
<keyword evidence="4" id="KW-1185">Reference proteome</keyword>
<feature type="compositionally biased region" description="Basic residues" evidence="2">
    <location>
        <begin position="1"/>
        <end position="10"/>
    </location>
</feature>
<organism evidence="3 4">
    <name type="scientific">Sordaria brevicollis</name>
    <dbReference type="NCBI Taxonomy" id="83679"/>
    <lineage>
        <taxon>Eukaryota</taxon>
        <taxon>Fungi</taxon>
        <taxon>Dikarya</taxon>
        <taxon>Ascomycota</taxon>
        <taxon>Pezizomycotina</taxon>
        <taxon>Sordariomycetes</taxon>
        <taxon>Sordariomycetidae</taxon>
        <taxon>Sordariales</taxon>
        <taxon>Sordariaceae</taxon>
        <taxon>Sordaria</taxon>
    </lineage>
</organism>
<dbReference type="Proteomes" id="UP001281003">
    <property type="component" value="Unassembled WGS sequence"/>
</dbReference>
<evidence type="ECO:0000313" key="4">
    <source>
        <dbReference type="Proteomes" id="UP001281003"/>
    </source>
</evidence>
<protein>
    <submittedName>
        <fullName evidence="3">Uncharacterized protein</fullName>
    </submittedName>
</protein>
<dbReference type="AlphaFoldDB" id="A0AAE0PAI8"/>
<evidence type="ECO:0000313" key="3">
    <source>
        <dbReference type="EMBL" id="KAK3396314.1"/>
    </source>
</evidence>
<evidence type="ECO:0000256" key="2">
    <source>
        <dbReference type="SAM" id="MobiDB-lite"/>
    </source>
</evidence>
<feature type="region of interest" description="Disordered" evidence="2">
    <location>
        <begin position="175"/>
        <end position="196"/>
    </location>
</feature>
<accession>A0AAE0PAI8</accession>
<dbReference type="InterPro" id="IPR000653">
    <property type="entry name" value="DegT/StrS_aminotransferase"/>
</dbReference>
<name>A0AAE0PAI8_SORBR</name>
<reference evidence="3" key="2">
    <citation type="submission" date="2023-07" db="EMBL/GenBank/DDBJ databases">
        <authorList>
            <consortium name="Lawrence Berkeley National Laboratory"/>
            <person name="Haridas S."/>
            <person name="Hensen N."/>
            <person name="Bonometti L."/>
            <person name="Westerberg I."/>
            <person name="Brannstrom I.O."/>
            <person name="Guillou S."/>
            <person name="Cros-Aarteil S."/>
            <person name="Calhoun S."/>
            <person name="Kuo A."/>
            <person name="Mondo S."/>
            <person name="Pangilinan J."/>
            <person name="Riley R."/>
            <person name="LaButti K."/>
            <person name="Andreopoulos B."/>
            <person name="Lipzen A."/>
            <person name="Chen C."/>
            <person name="Yanf M."/>
            <person name="Daum C."/>
            <person name="Ng V."/>
            <person name="Clum A."/>
            <person name="Steindorff A."/>
            <person name="Ohm R."/>
            <person name="Martin F."/>
            <person name="Silar P."/>
            <person name="Natvig D."/>
            <person name="Lalanne C."/>
            <person name="Gautier V."/>
            <person name="Ament-velasquez S.L."/>
            <person name="Kruys A."/>
            <person name="Hutchinson M.I."/>
            <person name="Powell A.J."/>
            <person name="Barry K."/>
            <person name="Miller A.N."/>
            <person name="Grigoriev I.V."/>
            <person name="Debuchy R."/>
            <person name="Gladieux P."/>
            <person name="Thoren M.H."/>
            <person name="Johannesson H."/>
        </authorList>
    </citation>
    <scope>NUCLEOTIDE SEQUENCE</scope>
    <source>
        <strain evidence="3">FGSC 1904</strain>
    </source>
</reference>
<dbReference type="Pfam" id="PF01041">
    <property type="entry name" value="DegT_DnrJ_EryC1"/>
    <property type="match status" value="1"/>
</dbReference>
<feature type="region of interest" description="Disordered" evidence="2">
    <location>
        <begin position="1"/>
        <end position="21"/>
    </location>
</feature>
<sequence>MAPAKPKPKKLTGTLLDDSGSDDDYQAYNLRLQEASAARARLKKAREERDKKRKALLLAYQSALSSVQDRVEKSVSKYHDLHSVMHTTRLLRLKKAVEVRDQKLTAIAKKLATLQRIMINHGVHLCALYEGRSKDLAAMLSQPEPEAKKKKGPGEDDVTVAEVDKSLLGHKKLLSESVHGSSSAAKKASSNPGGTAAAVKLGLREEWELANGLC</sequence>
<evidence type="ECO:0000256" key="1">
    <source>
        <dbReference type="SAM" id="Coils"/>
    </source>
</evidence>
<reference evidence="3" key="1">
    <citation type="journal article" date="2023" name="Mol. Phylogenet. Evol.">
        <title>Genome-scale phylogeny and comparative genomics of the fungal order Sordariales.</title>
        <authorList>
            <person name="Hensen N."/>
            <person name="Bonometti L."/>
            <person name="Westerberg I."/>
            <person name="Brannstrom I.O."/>
            <person name="Guillou S."/>
            <person name="Cros-Aarteil S."/>
            <person name="Calhoun S."/>
            <person name="Haridas S."/>
            <person name="Kuo A."/>
            <person name="Mondo S."/>
            <person name="Pangilinan J."/>
            <person name="Riley R."/>
            <person name="LaButti K."/>
            <person name="Andreopoulos B."/>
            <person name="Lipzen A."/>
            <person name="Chen C."/>
            <person name="Yan M."/>
            <person name="Daum C."/>
            <person name="Ng V."/>
            <person name="Clum A."/>
            <person name="Steindorff A."/>
            <person name="Ohm R.A."/>
            <person name="Martin F."/>
            <person name="Silar P."/>
            <person name="Natvig D.O."/>
            <person name="Lalanne C."/>
            <person name="Gautier V."/>
            <person name="Ament-Velasquez S.L."/>
            <person name="Kruys A."/>
            <person name="Hutchinson M.I."/>
            <person name="Powell A.J."/>
            <person name="Barry K."/>
            <person name="Miller A.N."/>
            <person name="Grigoriev I.V."/>
            <person name="Debuchy R."/>
            <person name="Gladieux P."/>
            <person name="Hiltunen Thoren M."/>
            <person name="Johannesson H."/>
        </authorList>
    </citation>
    <scope>NUCLEOTIDE SEQUENCE</scope>
    <source>
        <strain evidence="3">FGSC 1904</strain>
    </source>
</reference>
<comment type="caution">
    <text evidence="3">The sequence shown here is derived from an EMBL/GenBank/DDBJ whole genome shotgun (WGS) entry which is preliminary data.</text>
</comment>
<feature type="coiled-coil region" evidence="1">
    <location>
        <begin position="25"/>
        <end position="55"/>
    </location>
</feature>
<feature type="compositionally biased region" description="Low complexity" evidence="2">
    <location>
        <begin position="181"/>
        <end position="190"/>
    </location>
</feature>